<dbReference type="PANTHER" id="PTHR28022">
    <property type="entry name" value="GPI MANNOSYLTRANSFERASE 2 SUBUNIT PGA1"/>
    <property type="match status" value="1"/>
</dbReference>
<proteinExistence type="predicted"/>
<accession>A0A2V1EE45</accession>
<dbReference type="GO" id="GO:0000030">
    <property type="term" value="F:mannosyltransferase activity"/>
    <property type="evidence" value="ECO:0007669"/>
    <property type="project" value="TreeGrafter"/>
</dbReference>
<sequence>MIRVFTGLLCILALAVTLNANVEKTIFLGPSPLTLPNVDHNSNLFSLDTLNIEILDPHHLYILPTRLPVRFPTETTPHGRDSWYLIRGLDDGRRYEVRICWPATQPTDFWLDTFTLATVSNSPHLAHSVISFNLSYPQTRQHLGLKEPEHPMNALSTSLLFLRVQAAASYFTTNQTLMREPPPVHVDIILDPFVLNILPRSLGPTVVYIVLVSIFSWFISSSVYRWLLSIANEEPPKAHRE</sequence>
<reference evidence="3 4" key="1">
    <citation type="journal article" date="2018" name="Sci. Rep.">
        <title>Comparative genomics provides insights into the lifestyle and reveals functional heterogeneity of dark septate endophytic fungi.</title>
        <authorList>
            <person name="Knapp D.G."/>
            <person name="Nemeth J.B."/>
            <person name="Barry K."/>
            <person name="Hainaut M."/>
            <person name="Henrissat B."/>
            <person name="Johnson J."/>
            <person name="Kuo A."/>
            <person name="Lim J.H.P."/>
            <person name="Lipzen A."/>
            <person name="Nolan M."/>
            <person name="Ohm R.A."/>
            <person name="Tamas L."/>
            <person name="Grigoriev I.V."/>
            <person name="Spatafora J.W."/>
            <person name="Nagy L.G."/>
            <person name="Kovacs G.M."/>
        </authorList>
    </citation>
    <scope>NUCLEOTIDE SEQUENCE [LARGE SCALE GENOMIC DNA]</scope>
    <source>
        <strain evidence="3 4">DSE2036</strain>
    </source>
</reference>
<dbReference type="GO" id="GO:0006506">
    <property type="term" value="P:GPI anchor biosynthetic process"/>
    <property type="evidence" value="ECO:0007669"/>
    <property type="project" value="TreeGrafter"/>
</dbReference>
<feature type="transmembrane region" description="Helical" evidence="1">
    <location>
        <begin position="206"/>
        <end position="227"/>
    </location>
</feature>
<dbReference type="Pfam" id="PF10333">
    <property type="entry name" value="Pga1"/>
    <property type="match status" value="1"/>
</dbReference>
<dbReference type="Proteomes" id="UP000244855">
    <property type="component" value="Unassembled WGS sequence"/>
</dbReference>
<keyword evidence="4" id="KW-1185">Reference proteome</keyword>
<evidence type="ECO:0000313" key="3">
    <source>
        <dbReference type="EMBL" id="PVI08676.1"/>
    </source>
</evidence>
<dbReference type="PANTHER" id="PTHR28022:SF1">
    <property type="entry name" value="GPI MANNOSYLTRANSFERASE 2 SUBUNIT PGA1"/>
    <property type="match status" value="1"/>
</dbReference>
<dbReference type="GO" id="GO:0031501">
    <property type="term" value="C:mannosyltransferase complex"/>
    <property type="evidence" value="ECO:0007669"/>
    <property type="project" value="TreeGrafter"/>
</dbReference>
<evidence type="ECO:0000256" key="2">
    <source>
        <dbReference type="SAM" id="SignalP"/>
    </source>
</evidence>
<name>A0A2V1EE45_9PLEO</name>
<evidence type="ECO:0000256" key="1">
    <source>
        <dbReference type="SAM" id="Phobius"/>
    </source>
</evidence>
<feature type="chain" id="PRO_5016049408" evidence="2">
    <location>
        <begin position="21"/>
        <end position="241"/>
    </location>
</feature>
<dbReference type="InterPro" id="IPR019433">
    <property type="entry name" value="GPI_ManTrfase_II_coact_Pga1"/>
</dbReference>
<dbReference type="EMBL" id="KZ805300">
    <property type="protein sequence ID" value="PVI08676.1"/>
    <property type="molecule type" value="Genomic_DNA"/>
</dbReference>
<keyword evidence="1" id="KW-1133">Transmembrane helix</keyword>
<dbReference type="AlphaFoldDB" id="A0A2V1EE45"/>
<dbReference type="GO" id="GO:0005789">
    <property type="term" value="C:endoplasmic reticulum membrane"/>
    <property type="evidence" value="ECO:0007669"/>
    <property type="project" value="TreeGrafter"/>
</dbReference>
<protein>
    <submittedName>
        <fullName evidence="3">Uncharacterized protein</fullName>
    </submittedName>
</protein>
<organism evidence="3 4">
    <name type="scientific">Periconia macrospinosa</name>
    <dbReference type="NCBI Taxonomy" id="97972"/>
    <lineage>
        <taxon>Eukaryota</taxon>
        <taxon>Fungi</taxon>
        <taxon>Dikarya</taxon>
        <taxon>Ascomycota</taxon>
        <taxon>Pezizomycotina</taxon>
        <taxon>Dothideomycetes</taxon>
        <taxon>Pleosporomycetidae</taxon>
        <taxon>Pleosporales</taxon>
        <taxon>Massarineae</taxon>
        <taxon>Periconiaceae</taxon>
        <taxon>Periconia</taxon>
    </lineage>
</organism>
<feature type="signal peptide" evidence="2">
    <location>
        <begin position="1"/>
        <end position="20"/>
    </location>
</feature>
<keyword evidence="1" id="KW-0812">Transmembrane</keyword>
<keyword evidence="1" id="KW-0472">Membrane</keyword>
<evidence type="ECO:0000313" key="4">
    <source>
        <dbReference type="Proteomes" id="UP000244855"/>
    </source>
</evidence>
<dbReference type="OrthoDB" id="3360032at2759"/>
<gene>
    <name evidence="3" type="ORF">DM02DRAFT_510508</name>
</gene>
<keyword evidence="2" id="KW-0732">Signal</keyword>